<comment type="caution">
    <text evidence="2">The sequence shown here is derived from an EMBL/GenBank/DDBJ whole genome shotgun (WGS) entry which is preliminary data.</text>
</comment>
<proteinExistence type="predicted"/>
<evidence type="ECO:0000256" key="1">
    <source>
        <dbReference type="SAM" id="MobiDB-lite"/>
    </source>
</evidence>
<feature type="compositionally biased region" description="Low complexity" evidence="1">
    <location>
        <begin position="30"/>
        <end position="47"/>
    </location>
</feature>
<gene>
    <name evidence="2" type="ORF">LECACI_7A003088</name>
</gene>
<dbReference type="AlphaFoldDB" id="A0AAI8YW06"/>
<organism evidence="2 3">
    <name type="scientific">Lecanosticta acicola</name>
    <dbReference type="NCBI Taxonomy" id="111012"/>
    <lineage>
        <taxon>Eukaryota</taxon>
        <taxon>Fungi</taxon>
        <taxon>Dikarya</taxon>
        <taxon>Ascomycota</taxon>
        <taxon>Pezizomycotina</taxon>
        <taxon>Dothideomycetes</taxon>
        <taxon>Dothideomycetidae</taxon>
        <taxon>Mycosphaerellales</taxon>
        <taxon>Mycosphaerellaceae</taxon>
        <taxon>Lecanosticta</taxon>
    </lineage>
</organism>
<evidence type="ECO:0000313" key="3">
    <source>
        <dbReference type="Proteomes" id="UP001296104"/>
    </source>
</evidence>
<feature type="region of interest" description="Disordered" evidence="1">
    <location>
        <begin position="1"/>
        <end position="145"/>
    </location>
</feature>
<name>A0AAI8YW06_9PEZI</name>
<accession>A0AAI8YW06</accession>
<reference evidence="2" key="1">
    <citation type="submission" date="2023-11" db="EMBL/GenBank/DDBJ databases">
        <authorList>
            <person name="Alioto T."/>
            <person name="Alioto T."/>
            <person name="Gomez Garrido J."/>
        </authorList>
    </citation>
    <scope>NUCLEOTIDE SEQUENCE</scope>
</reference>
<keyword evidence="3" id="KW-1185">Reference proteome</keyword>
<protein>
    <submittedName>
        <fullName evidence="2">Uncharacterized protein</fullName>
    </submittedName>
</protein>
<evidence type="ECO:0000313" key="2">
    <source>
        <dbReference type="EMBL" id="CAK3940218.1"/>
    </source>
</evidence>
<sequence length="225" mass="25474">MPPSRAQPHDPFTTSSSSVPPLRRQPSHPSLRSNASAASSRSRQRPAFLPRYTVGRTTPHIETTDVLEDADFSSERENEQVTLRQRPGPTRLRAKPSTHTTKPAHQHNPAEEEDIVNRGPNGSYFLDGSASFGMPAPTTGLGGGGEEEAQIQKAMETVRQEEALLARRYFTTGMHSRLQRPTRRHTDDDEDFEFNKLEMMASLREEAMQKIEDERWLYEAQDRYA</sequence>
<dbReference type="EMBL" id="CAVMBE010000014">
    <property type="protein sequence ID" value="CAK3940218.1"/>
    <property type="molecule type" value="Genomic_DNA"/>
</dbReference>
<dbReference type="Proteomes" id="UP001296104">
    <property type="component" value="Unassembled WGS sequence"/>
</dbReference>